<sequence>MQNDKIKSLLLELKEKFKLLRSIVEEKQKAIIEFDSRKIESVIEREESLLGEISTIEAQFVAEFGRNIKTFIEGSDELRLLRDGVESEVEKVRKLNAENRYLISYSLSFIVKLLELYGAENKINAKI</sequence>
<gene>
    <name evidence="4" type="ORF">JGI24_00699</name>
</gene>
<protein>
    <submittedName>
        <fullName evidence="4">FlgN protein</fullName>
    </submittedName>
</protein>
<evidence type="ECO:0000313" key="4">
    <source>
        <dbReference type="EMBL" id="CUS99978.1"/>
    </source>
</evidence>
<dbReference type="EMBL" id="CZVU01000023">
    <property type="protein sequence ID" value="CUS99978.1"/>
    <property type="molecule type" value="Genomic_DNA"/>
</dbReference>
<dbReference type="InterPro" id="IPR007809">
    <property type="entry name" value="FlgN-like"/>
</dbReference>
<dbReference type="Proteomes" id="UP000243065">
    <property type="component" value="Unassembled WGS sequence"/>
</dbReference>
<name>A0A656D4V0_KRYT1</name>
<dbReference type="GO" id="GO:0044780">
    <property type="term" value="P:bacterial-type flagellum assembly"/>
    <property type="evidence" value="ECO:0007669"/>
    <property type="project" value="InterPro"/>
</dbReference>
<evidence type="ECO:0000256" key="1">
    <source>
        <dbReference type="ARBA" id="ARBA00002397"/>
    </source>
</evidence>
<dbReference type="Gene3D" id="1.20.58.300">
    <property type="entry name" value="FlgN-like"/>
    <property type="match status" value="1"/>
</dbReference>
<dbReference type="InterPro" id="IPR036679">
    <property type="entry name" value="FlgN-like_sf"/>
</dbReference>
<comment type="similarity">
    <text evidence="2">Belongs to the FlgN family.</text>
</comment>
<organism evidence="4 5">
    <name type="scientific">Kryptobacter tengchongensis</name>
    <dbReference type="NCBI Taxonomy" id="1643429"/>
    <lineage>
        <taxon>Bacteria</taxon>
        <taxon>Pseudomonadati</taxon>
        <taxon>Candidatus Kryptoniota</taxon>
        <taxon>Candidatus Kryptobacter</taxon>
    </lineage>
</organism>
<dbReference type="AlphaFoldDB" id="A0A656D4V0"/>
<proteinExistence type="inferred from homology"/>
<keyword evidence="3" id="KW-1005">Bacterial flagellum biogenesis</keyword>
<dbReference type="OrthoDB" id="9978134at2"/>
<keyword evidence="5" id="KW-1185">Reference proteome</keyword>
<evidence type="ECO:0000313" key="5">
    <source>
        <dbReference type="Proteomes" id="UP000243065"/>
    </source>
</evidence>
<evidence type="ECO:0000256" key="2">
    <source>
        <dbReference type="ARBA" id="ARBA00007703"/>
    </source>
</evidence>
<dbReference type="RefSeq" id="WP_072150150.1">
    <property type="nucleotide sequence ID" value="NZ_CZVU01000023.1"/>
</dbReference>
<comment type="function">
    <text evidence="1">Required for the efficient initiation of filament assembly.</text>
</comment>
<dbReference type="SUPFAM" id="SSF140566">
    <property type="entry name" value="FlgN-like"/>
    <property type="match status" value="1"/>
</dbReference>
<evidence type="ECO:0000256" key="3">
    <source>
        <dbReference type="ARBA" id="ARBA00022795"/>
    </source>
</evidence>
<reference evidence="4 5" key="1">
    <citation type="submission" date="2015-11" db="EMBL/GenBank/DDBJ databases">
        <authorList>
            <person name="Varghese N."/>
        </authorList>
    </citation>
    <scope>NUCLEOTIDE SEQUENCE [LARGE SCALE GENOMIC DNA]</scope>
    <source>
        <strain evidence="4 5">JGI-24</strain>
    </source>
</reference>
<dbReference type="Pfam" id="PF05130">
    <property type="entry name" value="FlgN"/>
    <property type="match status" value="1"/>
</dbReference>
<accession>A0A656D4V0</accession>